<keyword evidence="11 17" id="KW-1015">Disulfide bond</keyword>
<evidence type="ECO:0000256" key="8">
    <source>
        <dbReference type="ARBA" id="ARBA00022723"/>
    </source>
</evidence>
<dbReference type="PROSITE" id="PS00435">
    <property type="entry name" value="PEROXIDASE_1"/>
    <property type="match status" value="1"/>
</dbReference>
<dbReference type="PRINTS" id="PR00458">
    <property type="entry name" value="PEROXIDASE"/>
</dbReference>
<keyword evidence="6 18" id="KW-0575">Peroxidase</keyword>
<dbReference type="GO" id="GO:0006979">
    <property type="term" value="P:response to oxidative stress"/>
    <property type="evidence" value="ECO:0007669"/>
    <property type="project" value="UniProtKB-UniRule"/>
</dbReference>
<evidence type="ECO:0000256" key="2">
    <source>
        <dbReference type="ARBA" id="ARBA00002322"/>
    </source>
</evidence>
<comment type="function">
    <text evidence="2">Removal of H(2)O(2), oxidation of toxic reductants, biosynthesis and degradation of lignin, suberization, auxin catabolism, response to environmental stresses such as wounding, pathogen attack and oxidative stress. These functions might be dependent on each isozyme/isoform in each plant tissue.</text>
</comment>
<dbReference type="RefSeq" id="XP_022151366.1">
    <property type="nucleotide sequence ID" value="XM_022295674.1"/>
</dbReference>
<feature type="disulfide bond" evidence="17">
    <location>
        <begin position="121"/>
        <end position="321"/>
    </location>
</feature>
<evidence type="ECO:0000256" key="7">
    <source>
        <dbReference type="ARBA" id="ARBA00022617"/>
    </source>
</evidence>
<evidence type="ECO:0000259" key="19">
    <source>
        <dbReference type="PROSITE" id="PS50873"/>
    </source>
</evidence>
<feature type="site" description="Transition state stabilizer" evidence="16">
    <location>
        <position position="60"/>
    </location>
</feature>
<reference evidence="21" key="1">
    <citation type="submission" date="2025-08" db="UniProtKB">
        <authorList>
            <consortium name="RefSeq"/>
        </authorList>
    </citation>
    <scope>IDENTIFICATION</scope>
    <source>
        <strain evidence="21">OHB3-1</strain>
    </source>
</reference>
<dbReference type="EC" id="1.11.1.7" evidence="4 18"/>
<feature type="domain" description="Plant heme peroxidase family profile" evidence="19">
    <location>
        <begin position="23"/>
        <end position="325"/>
    </location>
</feature>
<keyword evidence="5 18" id="KW-0964">Secreted</keyword>
<evidence type="ECO:0000256" key="3">
    <source>
        <dbReference type="ARBA" id="ARBA00006873"/>
    </source>
</evidence>
<dbReference type="GO" id="GO:0020037">
    <property type="term" value="F:heme binding"/>
    <property type="evidence" value="ECO:0007669"/>
    <property type="project" value="UniProtKB-UniRule"/>
</dbReference>
<dbReference type="InterPro" id="IPR000823">
    <property type="entry name" value="Peroxidase_pln"/>
</dbReference>
<comment type="similarity">
    <text evidence="3">Belongs to the peroxidase family. Ascorbate peroxidase subfamily.</text>
</comment>
<evidence type="ECO:0000256" key="11">
    <source>
        <dbReference type="ARBA" id="ARBA00023157"/>
    </source>
</evidence>
<dbReference type="InterPro" id="IPR019794">
    <property type="entry name" value="Peroxidases_AS"/>
</dbReference>
<dbReference type="PROSITE" id="PS00436">
    <property type="entry name" value="PEROXIDASE_2"/>
    <property type="match status" value="1"/>
</dbReference>
<evidence type="ECO:0000256" key="14">
    <source>
        <dbReference type="PIRSR" id="PIRSR600823-2"/>
    </source>
</evidence>
<feature type="disulfide bond" evidence="17">
    <location>
        <begin position="66"/>
        <end position="71"/>
    </location>
</feature>
<keyword evidence="12 18" id="KW-0376">Hydrogen peroxide</keyword>
<keyword evidence="8 15" id="KW-0479">Metal-binding</keyword>
<dbReference type="GO" id="GO:0046872">
    <property type="term" value="F:metal ion binding"/>
    <property type="evidence" value="ECO:0007669"/>
    <property type="project" value="UniProtKB-UniRule"/>
</dbReference>
<dbReference type="KEGG" id="mcha:111019293"/>
<dbReference type="InterPro" id="IPR033905">
    <property type="entry name" value="Secretory_peroxidase"/>
</dbReference>
<dbReference type="Gene3D" id="1.10.420.10">
    <property type="entry name" value="Peroxidase, domain 2"/>
    <property type="match status" value="1"/>
</dbReference>
<comment type="cofactor">
    <cofactor evidence="15 18">
        <name>Ca(2+)</name>
        <dbReference type="ChEBI" id="CHEBI:29108"/>
    </cofactor>
    <text evidence="15 18">Binds 2 calcium ions per subunit.</text>
</comment>
<evidence type="ECO:0000256" key="6">
    <source>
        <dbReference type="ARBA" id="ARBA00022559"/>
    </source>
</evidence>
<keyword evidence="18" id="KW-0732">Signal</keyword>
<evidence type="ECO:0000256" key="5">
    <source>
        <dbReference type="ARBA" id="ARBA00022525"/>
    </source>
</evidence>
<accession>A0A6J1DEF3</accession>
<organism evidence="20 21">
    <name type="scientific">Momordica charantia</name>
    <name type="common">Bitter gourd</name>
    <name type="synonym">Balsam pear</name>
    <dbReference type="NCBI Taxonomy" id="3673"/>
    <lineage>
        <taxon>Eukaryota</taxon>
        <taxon>Viridiplantae</taxon>
        <taxon>Streptophyta</taxon>
        <taxon>Embryophyta</taxon>
        <taxon>Tracheophyta</taxon>
        <taxon>Spermatophyta</taxon>
        <taxon>Magnoliopsida</taxon>
        <taxon>eudicotyledons</taxon>
        <taxon>Gunneridae</taxon>
        <taxon>Pentapetalae</taxon>
        <taxon>rosids</taxon>
        <taxon>fabids</taxon>
        <taxon>Cucurbitales</taxon>
        <taxon>Cucurbitaceae</taxon>
        <taxon>Momordiceae</taxon>
        <taxon>Momordica</taxon>
    </lineage>
</organism>
<feature type="binding site" evidence="15">
    <location>
        <position position="72"/>
    </location>
    <ligand>
        <name>Ca(2+)</name>
        <dbReference type="ChEBI" id="CHEBI:29108"/>
        <label>1</label>
    </ligand>
</feature>
<protein>
    <recommendedName>
        <fullName evidence="4 18">Peroxidase</fullName>
        <ecNumber evidence="4 18">1.11.1.7</ecNumber>
    </recommendedName>
</protein>
<gene>
    <name evidence="21" type="primary">LOC111019293</name>
</gene>
<evidence type="ECO:0000256" key="13">
    <source>
        <dbReference type="PIRSR" id="PIRSR600823-1"/>
    </source>
</evidence>
<feature type="binding site" evidence="15">
    <location>
        <position position="65"/>
    </location>
    <ligand>
        <name>Ca(2+)</name>
        <dbReference type="ChEBI" id="CHEBI:29108"/>
        <label>1</label>
    </ligand>
</feature>
<feature type="binding site" evidence="15">
    <location>
        <position position="245"/>
    </location>
    <ligand>
        <name>Ca(2+)</name>
        <dbReference type="ChEBI" id="CHEBI:29108"/>
        <label>2</label>
    </ligand>
</feature>
<dbReference type="FunFam" id="1.10.420.10:FF:000001">
    <property type="entry name" value="Peroxidase"/>
    <property type="match status" value="1"/>
</dbReference>
<feature type="active site" description="Proton acceptor" evidence="13">
    <location>
        <position position="64"/>
    </location>
</feature>
<comment type="similarity">
    <text evidence="18">Belongs to the peroxidase family. Classical plant (class III) peroxidase subfamily.</text>
</comment>
<keyword evidence="7 18" id="KW-0349">Heme</keyword>
<comment type="catalytic activity">
    <reaction evidence="1 18">
        <text>2 a phenolic donor + H2O2 = 2 a phenolic radical donor + 2 H2O</text>
        <dbReference type="Rhea" id="RHEA:56136"/>
        <dbReference type="ChEBI" id="CHEBI:15377"/>
        <dbReference type="ChEBI" id="CHEBI:16240"/>
        <dbReference type="ChEBI" id="CHEBI:139520"/>
        <dbReference type="ChEBI" id="CHEBI:139521"/>
        <dbReference type="EC" id="1.11.1.7"/>
    </reaction>
</comment>
<dbReference type="CDD" id="cd00693">
    <property type="entry name" value="secretory_peroxidase"/>
    <property type="match status" value="1"/>
</dbReference>
<feature type="binding site" evidence="15">
    <location>
        <position position="68"/>
    </location>
    <ligand>
        <name>Ca(2+)</name>
        <dbReference type="ChEBI" id="CHEBI:29108"/>
        <label>1</label>
    </ligand>
</feature>
<feature type="binding site" evidence="15">
    <location>
        <position position="74"/>
    </location>
    <ligand>
        <name>Ca(2+)</name>
        <dbReference type="ChEBI" id="CHEBI:29108"/>
        <label>1</label>
    </ligand>
</feature>
<dbReference type="FunFam" id="1.10.520.10:FF:000008">
    <property type="entry name" value="Peroxidase"/>
    <property type="match status" value="1"/>
</dbReference>
<feature type="binding site" description="axial binding residue" evidence="15">
    <location>
        <position position="193"/>
    </location>
    <ligand>
        <name>heme b</name>
        <dbReference type="ChEBI" id="CHEBI:60344"/>
    </ligand>
    <ligandPart>
        <name>Fe</name>
        <dbReference type="ChEBI" id="CHEBI:18248"/>
    </ligandPart>
</feature>
<keyword evidence="20" id="KW-1185">Reference proteome</keyword>
<evidence type="ECO:0000256" key="18">
    <source>
        <dbReference type="RuleBase" id="RU362060"/>
    </source>
</evidence>
<dbReference type="GeneID" id="111019293"/>
<comment type="subcellular location">
    <subcellularLocation>
        <location evidence="18">Secreted</location>
    </subcellularLocation>
</comment>
<dbReference type="PANTHER" id="PTHR31517">
    <property type="match status" value="1"/>
</dbReference>
<feature type="disulfide bond" evidence="17">
    <location>
        <begin position="200"/>
        <end position="232"/>
    </location>
</feature>
<evidence type="ECO:0000256" key="4">
    <source>
        <dbReference type="ARBA" id="ARBA00012313"/>
    </source>
</evidence>
<evidence type="ECO:0000256" key="17">
    <source>
        <dbReference type="PIRSR" id="PIRSR600823-5"/>
    </source>
</evidence>
<keyword evidence="10 15" id="KW-0408">Iron</keyword>
<dbReference type="GO" id="GO:0042744">
    <property type="term" value="P:hydrogen peroxide catabolic process"/>
    <property type="evidence" value="ECO:0007669"/>
    <property type="project" value="UniProtKB-KW"/>
</dbReference>
<dbReference type="InterPro" id="IPR002016">
    <property type="entry name" value="Haem_peroxidase"/>
</dbReference>
<evidence type="ECO:0000256" key="1">
    <source>
        <dbReference type="ARBA" id="ARBA00000189"/>
    </source>
</evidence>
<dbReference type="SUPFAM" id="SSF48113">
    <property type="entry name" value="Heme-dependent peroxidases"/>
    <property type="match status" value="1"/>
</dbReference>
<sequence length="325" mass="36158">MNSQNSPFLLLLLLLLSSSSFAKLHFNFYQNSCPNVESIVRGAVKQKFEQTFVTAPATLRLFFHDCFVRGCDASVLLHSNNHTSEKDNADNLSLAGDGFDTVIKAKAAVDGVPGCKNKVSCADILALATRDVVVLTGGPNYAVELGRRDGRISTRKSVRHHLPQPDFKLDQLNAMFKKHGLTQTDMIALSGAHTIGFSHCKHFTNRLYNFHSKNRIDPTFNSGYVNELKKECPRNVDERIAVDMDSTSSFTFDNVYFKNLQMGKGLFTSDQVLFSDPRSRKTVNQFASNNSAFEEAFVIAMTKLGRVGVKTRNQGEIRNDCSSIN</sequence>
<dbReference type="InterPro" id="IPR019793">
    <property type="entry name" value="Peroxidases_heam-ligand_BS"/>
</dbReference>
<evidence type="ECO:0000313" key="20">
    <source>
        <dbReference type="Proteomes" id="UP000504603"/>
    </source>
</evidence>
<keyword evidence="9 18" id="KW-0560">Oxidoreductase</keyword>
<feature type="binding site" evidence="15">
    <location>
        <position position="194"/>
    </location>
    <ligand>
        <name>Ca(2+)</name>
        <dbReference type="ChEBI" id="CHEBI:29108"/>
        <label>2</label>
    </ligand>
</feature>
<dbReference type="PRINTS" id="PR00461">
    <property type="entry name" value="PLPEROXIDASE"/>
</dbReference>
<feature type="chain" id="PRO_5027159568" description="Peroxidase" evidence="18">
    <location>
        <begin position="23"/>
        <end position="325"/>
    </location>
</feature>
<dbReference type="GO" id="GO:0140825">
    <property type="term" value="F:lactoperoxidase activity"/>
    <property type="evidence" value="ECO:0007669"/>
    <property type="project" value="UniProtKB-EC"/>
</dbReference>
<dbReference type="AlphaFoldDB" id="A0A6J1DEF3"/>
<proteinExistence type="inferred from homology"/>
<dbReference type="Pfam" id="PF00141">
    <property type="entry name" value="peroxidase"/>
    <property type="match status" value="1"/>
</dbReference>
<dbReference type="PROSITE" id="PS50873">
    <property type="entry name" value="PEROXIDASE_4"/>
    <property type="match status" value="1"/>
</dbReference>
<evidence type="ECO:0000256" key="9">
    <source>
        <dbReference type="ARBA" id="ARBA00023002"/>
    </source>
</evidence>
<name>A0A6J1DEF3_MOMCH</name>
<evidence type="ECO:0000256" key="10">
    <source>
        <dbReference type="ARBA" id="ARBA00023004"/>
    </source>
</evidence>
<feature type="binding site" evidence="15">
    <location>
        <position position="70"/>
    </location>
    <ligand>
        <name>Ca(2+)</name>
        <dbReference type="ChEBI" id="CHEBI:29108"/>
        <label>1</label>
    </ligand>
</feature>
<dbReference type="GO" id="GO:0005576">
    <property type="term" value="C:extracellular region"/>
    <property type="evidence" value="ECO:0007669"/>
    <property type="project" value="UniProtKB-SubCell"/>
</dbReference>
<evidence type="ECO:0000256" key="12">
    <source>
        <dbReference type="ARBA" id="ARBA00023324"/>
    </source>
</evidence>
<evidence type="ECO:0000256" key="16">
    <source>
        <dbReference type="PIRSR" id="PIRSR600823-4"/>
    </source>
</evidence>
<evidence type="ECO:0000313" key="21">
    <source>
        <dbReference type="RefSeq" id="XP_022151366.1"/>
    </source>
</evidence>
<comment type="cofactor">
    <cofactor evidence="15 18">
        <name>heme b</name>
        <dbReference type="ChEBI" id="CHEBI:60344"/>
    </cofactor>
    <text evidence="15 18">Binds 1 heme b (iron(II)-protoporphyrin IX) group per subunit.</text>
</comment>
<dbReference type="Proteomes" id="UP000504603">
    <property type="component" value="Unplaced"/>
</dbReference>
<feature type="binding site" evidence="14">
    <location>
        <position position="163"/>
    </location>
    <ligand>
        <name>substrate</name>
    </ligand>
</feature>
<feature type="binding site" evidence="15">
    <location>
        <position position="85"/>
    </location>
    <ligand>
        <name>Ca(2+)</name>
        <dbReference type="ChEBI" id="CHEBI:29108"/>
        <label>1</label>
    </ligand>
</feature>
<feature type="disulfide bond" evidence="17">
    <location>
        <begin position="33"/>
        <end position="115"/>
    </location>
</feature>
<feature type="binding site" evidence="15">
    <location>
        <position position="253"/>
    </location>
    <ligand>
        <name>Ca(2+)</name>
        <dbReference type="ChEBI" id="CHEBI:29108"/>
        <label>2</label>
    </ligand>
</feature>
<dbReference type="PANTHER" id="PTHR31517:SF73">
    <property type="entry name" value="PEROXIDASE"/>
    <property type="match status" value="1"/>
</dbReference>
<evidence type="ECO:0000256" key="15">
    <source>
        <dbReference type="PIRSR" id="PIRSR600823-3"/>
    </source>
</evidence>
<dbReference type="InterPro" id="IPR010255">
    <property type="entry name" value="Haem_peroxidase_sf"/>
</dbReference>
<dbReference type="OrthoDB" id="2113341at2759"/>
<dbReference type="Gene3D" id="1.10.520.10">
    <property type="match status" value="1"/>
</dbReference>
<keyword evidence="15 18" id="KW-0106">Calcium</keyword>
<feature type="signal peptide" evidence="18">
    <location>
        <begin position="1"/>
        <end position="22"/>
    </location>
</feature>